<protein>
    <submittedName>
        <fullName evidence="2">Uncharacterized protein</fullName>
    </submittedName>
</protein>
<sequence>MSVFSKIKLSRKAAKEHKVKAVEKEAEQETAAPYKHVPTHAAVDALSGAPSSWKYQDLSKIKEHHKRRSQMGISRTGSSVSNMSYMNATAGPSLQAPPFPRASSYHSHNSTWNNRDGDVYYLNEPTQKRPRPPRGHSYHDSGIGPSPLATALPSNEPSPVVSSGNSTTSNSSENLEIPGPSNPNPERTSQRPQPTVYEERDIFQRLHTSTTRKLGEAPLHDSPPVVEKPVVNVVAPEPKQKKPRWSLTGKKNATTIAV</sequence>
<name>A0A2T3AUN0_AMORE</name>
<dbReference type="EMBL" id="KZ679015">
    <property type="protein sequence ID" value="PSS12342.1"/>
    <property type="molecule type" value="Genomic_DNA"/>
</dbReference>
<dbReference type="Proteomes" id="UP000241818">
    <property type="component" value="Unassembled WGS sequence"/>
</dbReference>
<dbReference type="OrthoDB" id="5225441at2759"/>
<proteinExistence type="predicted"/>
<accession>A0A2T3AUN0</accession>
<dbReference type="GeneID" id="36572595"/>
<feature type="compositionally biased region" description="Polar residues" evidence="1">
    <location>
        <begin position="104"/>
        <end position="114"/>
    </location>
</feature>
<evidence type="ECO:0000256" key="1">
    <source>
        <dbReference type="SAM" id="MobiDB-lite"/>
    </source>
</evidence>
<feature type="compositionally biased region" description="Polar residues" evidence="1">
    <location>
        <begin position="249"/>
        <end position="258"/>
    </location>
</feature>
<reference evidence="2 3" key="1">
    <citation type="journal article" date="2018" name="New Phytol.">
        <title>Comparative genomics and transcriptomics depict ericoid mycorrhizal fungi as versatile saprotrophs and plant mutualists.</title>
        <authorList>
            <person name="Martino E."/>
            <person name="Morin E."/>
            <person name="Grelet G.A."/>
            <person name="Kuo A."/>
            <person name="Kohler A."/>
            <person name="Daghino S."/>
            <person name="Barry K.W."/>
            <person name="Cichocki N."/>
            <person name="Clum A."/>
            <person name="Dockter R.B."/>
            <person name="Hainaut M."/>
            <person name="Kuo R.C."/>
            <person name="LaButti K."/>
            <person name="Lindahl B.D."/>
            <person name="Lindquist E.A."/>
            <person name="Lipzen A."/>
            <person name="Khouja H.R."/>
            <person name="Magnuson J."/>
            <person name="Murat C."/>
            <person name="Ohm R.A."/>
            <person name="Singer S.W."/>
            <person name="Spatafora J.W."/>
            <person name="Wang M."/>
            <person name="Veneault-Fourrey C."/>
            <person name="Henrissat B."/>
            <person name="Grigoriev I.V."/>
            <person name="Martin F.M."/>
            <person name="Perotto S."/>
        </authorList>
    </citation>
    <scope>NUCLEOTIDE SEQUENCE [LARGE SCALE GENOMIC DNA]</scope>
    <source>
        <strain evidence="2 3">ATCC 22711</strain>
    </source>
</reference>
<feature type="compositionally biased region" description="Polar residues" evidence="1">
    <location>
        <begin position="71"/>
        <end position="92"/>
    </location>
</feature>
<feature type="compositionally biased region" description="Polar residues" evidence="1">
    <location>
        <begin position="184"/>
        <end position="193"/>
    </location>
</feature>
<dbReference type="AlphaFoldDB" id="A0A2T3AUN0"/>
<evidence type="ECO:0000313" key="2">
    <source>
        <dbReference type="EMBL" id="PSS12342.1"/>
    </source>
</evidence>
<feature type="region of interest" description="Disordered" evidence="1">
    <location>
        <begin position="239"/>
        <end position="258"/>
    </location>
</feature>
<feature type="region of interest" description="Disordered" evidence="1">
    <location>
        <begin position="61"/>
        <end position="225"/>
    </location>
</feature>
<evidence type="ECO:0000313" key="3">
    <source>
        <dbReference type="Proteomes" id="UP000241818"/>
    </source>
</evidence>
<keyword evidence="3" id="KW-1185">Reference proteome</keyword>
<feature type="compositionally biased region" description="Basic residues" evidence="1">
    <location>
        <begin position="8"/>
        <end position="18"/>
    </location>
</feature>
<organism evidence="2 3">
    <name type="scientific">Amorphotheca resinae ATCC 22711</name>
    <dbReference type="NCBI Taxonomy" id="857342"/>
    <lineage>
        <taxon>Eukaryota</taxon>
        <taxon>Fungi</taxon>
        <taxon>Dikarya</taxon>
        <taxon>Ascomycota</taxon>
        <taxon>Pezizomycotina</taxon>
        <taxon>Leotiomycetes</taxon>
        <taxon>Helotiales</taxon>
        <taxon>Amorphothecaceae</taxon>
        <taxon>Amorphotheca</taxon>
    </lineage>
</organism>
<feature type="region of interest" description="Disordered" evidence="1">
    <location>
        <begin position="1"/>
        <end position="36"/>
    </location>
</feature>
<dbReference type="RefSeq" id="XP_024718340.1">
    <property type="nucleotide sequence ID" value="XM_024864514.1"/>
</dbReference>
<gene>
    <name evidence="2" type="ORF">M430DRAFT_21437</name>
</gene>
<dbReference type="InParanoid" id="A0A2T3AUN0"/>
<feature type="compositionally biased region" description="Low complexity" evidence="1">
    <location>
        <begin position="157"/>
        <end position="172"/>
    </location>
</feature>